<evidence type="ECO:0000313" key="10">
    <source>
        <dbReference type="Proteomes" id="UP001369086"/>
    </source>
</evidence>
<evidence type="ECO:0000256" key="1">
    <source>
        <dbReference type="ARBA" id="ARBA00001968"/>
    </source>
</evidence>
<sequence length="285" mass="32556">TIYREAIRPAQRLAICLRFLATSDSFQTISFSYRVGHTTVGKIVLETCNAMWNVLQDKYMPIPTEDDWKEIADKFNQMWNFPNCIGAIDGKHINIQAQPNSGSMFFNHKGTFSIILLAPVEAEYKFCIINVGSYGRNSDGGVFSRSVLVRAIDNKILHIPPVTWSTPLGVSLMRPYPGRNLPREKRLYNYRLSRARRTSENAFGILAACWRVYQRRINLHPDLVDQIVKATCILHNYVMQTSQLDTDIAVHVDRSAENPETKLRDVTKLGISRGMQSERKVLCIF</sequence>
<evidence type="ECO:0000256" key="7">
    <source>
        <dbReference type="ARBA" id="ARBA00023242"/>
    </source>
</evidence>
<dbReference type="InterPro" id="IPR045249">
    <property type="entry name" value="HARBI1-like"/>
</dbReference>
<evidence type="ECO:0000256" key="3">
    <source>
        <dbReference type="ARBA" id="ARBA00006958"/>
    </source>
</evidence>
<keyword evidence="7" id="KW-0539">Nucleus</keyword>
<keyword evidence="5" id="KW-0479">Metal-binding</keyword>
<keyword evidence="6" id="KW-0378">Hydrolase</keyword>
<organism evidence="9 10">
    <name type="scientific">Huso huso</name>
    <name type="common">Beluga</name>
    <name type="synonym">Acipenser huso</name>
    <dbReference type="NCBI Taxonomy" id="61971"/>
    <lineage>
        <taxon>Eukaryota</taxon>
        <taxon>Metazoa</taxon>
        <taxon>Chordata</taxon>
        <taxon>Craniata</taxon>
        <taxon>Vertebrata</taxon>
        <taxon>Euteleostomi</taxon>
        <taxon>Actinopterygii</taxon>
        <taxon>Chondrostei</taxon>
        <taxon>Acipenseriformes</taxon>
        <taxon>Acipenseridae</taxon>
        <taxon>Huso</taxon>
    </lineage>
</organism>
<dbReference type="PANTHER" id="PTHR22930">
    <property type="match status" value="1"/>
</dbReference>
<comment type="similarity">
    <text evidence="3">Belongs to the HARBI1 family.</text>
</comment>
<dbReference type="InterPro" id="IPR027806">
    <property type="entry name" value="HARBI1_dom"/>
</dbReference>
<evidence type="ECO:0000256" key="4">
    <source>
        <dbReference type="ARBA" id="ARBA00022722"/>
    </source>
</evidence>
<dbReference type="Pfam" id="PF13359">
    <property type="entry name" value="DDE_Tnp_4"/>
    <property type="match status" value="1"/>
</dbReference>
<name>A0ABR0ZJA7_HUSHU</name>
<comment type="caution">
    <text evidence="9">The sequence shown here is derived from an EMBL/GenBank/DDBJ whole genome shotgun (WGS) entry which is preliminary data.</text>
</comment>
<accession>A0ABR0ZJA7</accession>
<comment type="cofactor">
    <cofactor evidence="1">
        <name>a divalent metal cation</name>
        <dbReference type="ChEBI" id="CHEBI:60240"/>
    </cofactor>
</comment>
<keyword evidence="4" id="KW-0540">Nuclease</keyword>
<dbReference type="PANTHER" id="PTHR22930:SF269">
    <property type="entry name" value="NUCLEASE HARBI1-LIKE PROTEIN"/>
    <property type="match status" value="1"/>
</dbReference>
<evidence type="ECO:0000256" key="2">
    <source>
        <dbReference type="ARBA" id="ARBA00004123"/>
    </source>
</evidence>
<protein>
    <submittedName>
        <fullName evidence="9">Protein ALP1-like</fullName>
    </submittedName>
</protein>
<comment type="subcellular location">
    <subcellularLocation>
        <location evidence="2">Nucleus</location>
    </subcellularLocation>
</comment>
<evidence type="ECO:0000313" key="9">
    <source>
        <dbReference type="EMBL" id="KAK6484888.1"/>
    </source>
</evidence>
<dbReference type="EMBL" id="JAHFZB010000010">
    <property type="protein sequence ID" value="KAK6484888.1"/>
    <property type="molecule type" value="Genomic_DNA"/>
</dbReference>
<proteinExistence type="inferred from homology"/>
<evidence type="ECO:0000256" key="5">
    <source>
        <dbReference type="ARBA" id="ARBA00022723"/>
    </source>
</evidence>
<gene>
    <name evidence="9" type="ORF">HHUSO_G12760</name>
</gene>
<feature type="domain" description="DDE Tnp4" evidence="8">
    <location>
        <begin position="88"/>
        <end position="236"/>
    </location>
</feature>
<dbReference type="Proteomes" id="UP001369086">
    <property type="component" value="Unassembled WGS sequence"/>
</dbReference>
<feature type="non-terminal residue" evidence="9">
    <location>
        <position position="1"/>
    </location>
</feature>
<evidence type="ECO:0000256" key="6">
    <source>
        <dbReference type="ARBA" id="ARBA00022801"/>
    </source>
</evidence>
<keyword evidence="10" id="KW-1185">Reference proteome</keyword>
<reference evidence="9 10" key="1">
    <citation type="submission" date="2021-05" db="EMBL/GenBank/DDBJ databases">
        <authorList>
            <person name="Zahm M."/>
            <person name="Klopp C."/>
            <person name="Cabau C."/>
            <person name="Kuhl H."/>
            <person name="Suciu R."/>
            <person name="Ciorpac M."/>
            <person name="Holostenco D."/>
            <person name="Gessner J."/>
            <person name="Wuertz S."/>
            <person name="Hohne C."/>
            <person name="Stock M."/>
            <person name="Gislard M."/>
            <person name="Lluch J."/>
            <person name="Milhes M."/>
            <person name="Lampietro C."/>
            <person name="Lopez Roques C."/>
            <person name="Donnadieu C."/>
            <person name="Du K."/>
            <person name="Schartl M."/>
            <person name="Guiguen Y."/>
        </authorList>
    </citation>
    <scope>NUCLEOTIDE SEQUENCE [LARGE SCALE GENOMIC DNA]</scope>
    <source>
        <strain evidence="9">Hh-F2</strain>
        <tissue evidence="9">Blood</tissue>
    </source>
</reference>
<evidence type="ECO:0000259" key="8">
    <source>
        <dbReference type="Pfam" id="PF13359"/>
    </source>
</evidence>